<dbReference type="EMBL" id="NBII01000011">
    <property type="protein sequence ID" value="PAV14820.1"/>
    <property type="molecule type" value="Genomic_DNA"/>
</dbReference>
<dbReference type="InterPro" id="IPR035992">
    <property type="entry name" value="Ricin_B-like_lectins"/>
</dbReference>
<dbReference type="STRING" id="2282107.A0A286U5F6"/>
<evidence type="ECO:0000313" key="3">
    <source>
        <dbReference type="EMBL" id="PAV14820.1"/>
    </source>
</evidence>
<name>A0A286U5F6_9AGAM</name>
<dbReference type="InterPro" id="IPR000772">
    <property type="entry name" value="Ricin_B_lectin"/>
</dbReference>
<protein>
    <submittedName>
        <fullName evidence="3">Carbohydrate-binding module family 13</fullName>
    </submittedName>
</protein>
<accession>A0A286U5F6</accession>
<evidence type="ECO:0000259" key="2">
    <source>
        <dbReference type="Pfam" id="PF14200"/>
    </source>
</evidence>
<comment type="caution">
    <text evidence="3">The sequence shown here is derived from an EMBL/GenBank/DDBJ whole genome shotgun (WGS) entry which is preliminary data.</text>
</comment>
<dbReference type="Pfam" id="PF14200">
    <property type="entry name" value="RicinB_lectin_2"/>
    <property type="match status" value="1"/>
</dbReference>
<proteinExistence type="predicted"/>
<evidence type="ECO:0000256" key="1">
    <source>
        <dbReference type="SAM" id="MobiDB-lite"/>
    </source>
</evidence>
<keyword evidence="4" id="KW-1185">Reference proteome</keyword>
<dbReference type="CDD" id="cd23422">
    <property type="entry name" value="beta-trefoil_Ricin_MPL_CNL"/>
    <property type="match status" value="1"/>
</dbReference>
<feature type="region of interest" description="Disordered" evidence="1">
    <location>
        <begin position="1"/>
        <end position="51"/>
    </location>
</feature>
<dbReference type="OrthoDB" id="2131701at2759"/>
<dbReference type="Gene3D" id="2.80.10.50">
    <property type="match status" value="1"/>
</dbReference>
<dbReference type="AlphaFoldDB" id="A0A286U5F6"/>
<organism evidence="3 4">
    <name type="scientific">Pyrrhoderma noxium</name>
    <dbReference type="NCBI Taxonomy" id="2282107"/>
    <lineage>
        <taxon>Eukaryota</taxon>
        <taxon>Fungi</taxon>
        <taxon>Dikarya</taxon>
        <taxon>Basidiomycota</taxon>
        <taxon>Agaricomycotina</taxon>
        <taxon>Agaricomycetes</taxon>
        <taxon>Hymenochaetales</taxon>
        <taxon>Hymenochaetaceae</taxon>
        <taxon>Pyrrhoderma</taxon>
    </lineage>
</organism>
<feature type="compositionally biased region" description="Polar residues" evidence="1">
    <location>
        <begin position="1"/>
        <end position="13"/>
    </location>
</feature>
<gene>
    <name evidence="3" type="ORF">PNOK_0937300</name>
</gene>
<feature type="domain" description="Ricin B lectin" evidence="2">
    <location>
        <begin position="57"/>
        <end position="123"/>
    </location>
</feature>
<dbReference type="InParanoid" id="A0A286U5F6"/>
<evidence type="ECO:0000313" key="4">
    <source>
        <dbReference type="Proteomes" id="UP000217199"/>
    </source>
</evidence>
<reference evidence="3 4" key="1">
    <citation type="journal article" date="2017" name="Mol. Ecol.">
        <title>Comparative and population genomic landscape of Phellinus noxius: A hypervariable fungus causing root rot in trees.</title>
        <authorList>
            <person name="Chung C.L."/>
            <person name="Lee T.J."/>
            <person name="Akiba M."/>
            <person name="Lee H.H."/>
            <person name="Kuo T.H."/>
            <person name="Liu D."/>
            <person name="Ke H.M."/>
            <person name="Yokoi T."/>
            <person name="Roa M.B."/>
            <person name="Lu M.J."/>
            <person name="Chang Y.Y."/>
            <person name="Ann P.J."/>
            <person name="Tsai J.N."/>
            <person name="Chen C.Y."/>
            <person name="Tzean S.S."/>
            <person name="Ota Y."/>
            <person name="Hattori T."/>
            <person name="Sahashi N."/>
            <person name="Liou R.F."/>
            <person name="Kikuchi T."/>
            <person name="Tsai I.J."/>
        </authorList>
    </citation>
    <scope>NUCLEOTIDE SEQUENCE [LARGE SCALE GENOMIC DNA]</scope>
    <source>
        <strain evidence="3 4">FFPRI411160</strain>
    </source>
</reference>
<dbReference type="SUPFAM" id="SSF50370">
    <property type="entry name" value="Ricin B-like lectins"/>
    <property type="match status" value="1"/>
</dbReference>
<dbReference type="Proteomes" id="UP000217199">
    <property type="component" value="Unassembled WGS sequence"/>
</dbReference>
<sequence>MQLPQTNTDSQAGTEKPPAITPTEQPPPKEITPASQVPTSEPRLNPDPEMSTGLQPAVYILQNVMSGSILDLSGGDNKSLIGFTRHGGENQQWECYRLGEGWYIRSVHTGTYLSIEDGLGEGHSIIANNYPVSWVIEPDYDAGLDIYRISWPGTNFNIELDKGDDTPGTKVKLGIHDPSREQQLWRFILYQVSSQQVTHTNETTSGNTTTTTTTMTVTTTTITTTTAVRRDDE</sequence>